<sequence>MSDTNLKINGQPMLVHNWRQVLKRAWFVRFIVIAGLLSAFSTAAAFVARLMVQSKVREANDADQ</sequence>
<reference evidence="3" key="1">
    <citation type="submission" date="2016-10" db="EMBL/GenBank/DDBJ databases">
        <authorList>
            <person name="Wibberg D."/>
        </authorList>
    </citation>
    <scope>NUCLEOTIDE SEQUENCE [LARGE SCALE GENOMIC DNA]</scope>
</reference>
<gene>
    <name evidence="2" type="ORF">DSM25559_0249</name>
</gene>
<protein>
    <submittedName>
        <fullName evidence="2">Uncharacterized protein</fullName>
    </submittedName>
</protein>
<organism evidence="2 3">
    <name type="scientific">Agrobacterium rosae</name>
    <dbReference type="NCBI Taxonomy" id="1972867"/>
    <lineage>
        <taxon>Bacteria</taxon>
        <taxon>Pseudomonadati</taxon>
        <taxon>Pseudomonadota</taxon>
        <taxon>Alphaproteobacteria</taxon>
        <taxon>Hyphomicrobiales</taxon>
        <taxon>Rhizobiaceae</taxon>
        <taxon>Rhizobium/Agrobacterium group</taxon>
        <taxon>Agrobacterium</taxon>
    </lineage>
</organism>
<evidence type="ECO:0000256" key="1">
    <source>
        <dbReference type="SAM" id="Phobius"/>
    </source>
</evidence>
<keyword evidence="1" id="KW-0472">Membrane</keyword>
<proteinExistence type="predicted"/>
<dbReference type="Proteomes" id="UP000187891">
    <property type="component" value="Unassembled WGS sequence"/>
</dbReference>
<evidence type="ECO:0000313" key="2">
    <source>
        <dbReference type="EMBL" id="SCX02681.1"/>
    </source>
</evidence>
<dbReference type="STRING" id="1907666.DSM25559_0249"/>
<keyword evidence="1" id="KW-0812">Transmembrane</keyword>
<name>A0A1R3TG51_9HYPH</name>
<dbReference type="EMBL" id="FMUE01000001">
    <property type="protein sequence ID" value="SCX02681.1"/>
    <property type="molecule type" value="Genomic_DNA"/>
</dbReference>
<dbReference type="RefSeq" id="WP_077117244.1">
    <property type="nucleotide sequence ID" value="NZ_FMUE01000001.1"/>
</dbReference>
<evidence type="ECO:0000313" key="3">
    <source>
        <dbReference type="Proteomes" id="UP000187891"/>
    </source>
</evidence>
<keyword evidence="1" id="KW-1133">Transmembrane helix</keyword>
<feature type="transmembrane region" description="Helical" evidence="1">
    <location>
        <begin position="26"/>
        <end position="48"/>
    </location>
</feature>
<dbReference type="AlphaFoldDB" id="A0A1R3TG51"/>
<accession>A0A1R3TG51</accession>